<keyword evidence="2" id="KW-0808">Transferase</keyword>
<evidence type="ECO:0000313" key="7">
    <source>
        <dbReference type="EMBL" id="KKK12428.1"/>
    </source>
</evidence>
<evidence type="ECO:0000256" key="4">
    <source>
        <dbReference type="ARBA" id="ARBA00022777"/>
    </source>
</evidence>
<dbReference type="Proteomes" id="UP000034947">
    <property type="component" value="Unassembled WGS sequence"/>
</dbReference>
<evidence type="ECO:0000256" key="2">
    <source>
        <dbReference type="ARBA" id="ARBA00022679"/>
    </source>
</evidence>
<proteinExistence type="inferred from homology"/>
<keyword evidence="5" id="KW-0067">ATP-binding</keyword>
<comment type="caution">
    <text evidence="7">The sequence shown here is derived from an EMBL/GenBank/DDBJ whole genome shotgun (WGS) entry which is preliminary data.</text>
</comment>
<dbReference type="PANTHER" id="PTHR34273:SF2">
    <property type="entry name" value="METHYLTHIORIBOSE KINASE"/>
    <property type="match status" value="1"/>
</dbReference>
<evidence type="ECO:0000256" key="1">
    <source>
        <dbReference type="ARBA" id="ARBA00010165"/>
    </source>
</evidence>
<evidence type="ECO:0000313" key="8">
    <source>
        <dbReference type="Proteomes" id="UP000034947"/>
    </source>
</evidence>
<dbReference type="GO" id="GO:0016301">
    <property type="term" value="F:kinase activity"/>
    <property type="evidence" value="ECO:0007669"/>
    <property type="project" value="UniProtKB-KW"/>
</dbReference>
<keyword evidence="3" id="KW-0547">Nucleotide-binding</keyword>
<dbReference type="OrthoDB" id="25129at2759"/>
<dbReference type="InterPro" id="IPR011009">
    <property type="entry name" value="Kinase-like_dom_sf"/>
</dbReference>
<reference evidence="7 8" key="1">
    <citation type="submission" date="2015-02" db="EMBL/GenBank/DDBJ databases">
        <title>Draft Genome Sequences of Two Closely-Related Aflatoxigenic Aspergillus Species Obtained from the Cote d'Ivoire.</title>
        <authorList>
            <person name="Moore G.G."/>
            <person name="Beltz S.B."/>
            <person name="Mack B.M."/>
        </authorList>
    </citation>
    <scope>NUCLEOTIDE SEQUENCE [LARGE SCALE GENOMIC DNA]</scope>
    <source>
        <strain evidence="7 8">SRRC1432</strain>
    </source>
</reference>
<accession>A0A0F8TYJ0</accession>
<organism evidence="7 8">
    <name type="scientific">Aspergillus ochraceoroseus</name>
    <dbReference type="NCBI Taxonomy" id="138278"/>
    <lineage>
        <taxon>Eukaryota</taxon>
        <taxon>Fungi</taxon>
        <taxon>Dikarya</taxon>
        <taxon>Ascomycota</taxon>
        <taxon>Pezizomycotina</taxon>
        <taxon>Eurotiomycetes</taxon>
        <taxon>Eurotiomycetidae</taxon>
        <taxon>Eurotiales</taxon>
        <taxon>Aspergillaceae</taxon>
        <taxon>Aspergillus</taxon>
        <taxon>Aspergillus subgen. Nidulantes</taxon>
    </lineage>
</organism>
<dbReference type="GO" id="GO:0005524">
    <property type="term" value="F:ATP binding"/>
    <property type="evidence" value="ECO:0007669"/>
    <property type="project" value="UniProtKB-KW"/>
</dbReference>
<keyword evidence="8" id="KW-1185">Reference proteome</keyword>
<dbReference type="AlphaFoldDB" id="A0A0F8TYJ0"/>
<keyword evidence="6" id="KW-1133">Transmembrane helix</keyword>
<protein>
    <submittedName>
        <fullName evidence="7">Uncharacterized protein</fullName>
    </submittedName>
</protein>
<dbReference type="SUPFAM" id="SSF56112">
    <property type="entry name" value="Protein kinase-like (PK-like)"/>
    <property type="match status" value="1"/>
</dbReference>
<evidence type="ECO:0000256" key="3">
    <source>
        <dbReference type="ARBA" id="ARBA00022741"/>
    </source>
</evidence>
<dbReference type="PANTHER" id="PTHR34273">
    <property type="entry name" value="METHYLTHIORIBOSE KINASE"/>
    <property type="match status" value="1"/>
</dbReference>
<name>A0A0F8TYJ0_9EURO</name>
<keyword evidence="6" id="KW-0812">Transmembrane</keyword>
<gene>
    <name evidence="7" type="ORF">AOCH_000440</name>
</gene>
<sequence>MENKEVTGAVTEEVSRSIYPCSSLTQLSGGTANFVYRGVLLKALHDGTTTIIVKHAEDYVASNRDFKLTAERCRVEESALTAVNRLASISTNNGEHEGQRYQITVRTPRIFHFNSQTNTQIMEDLPDALDLKTFLISQSGSQTIPREWALSVGRTLGIWLRSFHSWSSLPEQAEVAAEFDKNKFMKDLKFSINYNNLINMIGTYPELLEESRPILEKVREMAAEELGKTGGGPALFGPIHGDFWSGNVLIPQTALDQPSPTTHLFIIDWELAQCGNRGLDLGQMIAELYMLKHFKDIDAGLWAIEGLAGGYQDISDDLAFRTLIHVGVHLICWGSTIAGWGTKDQIRAVICIGRDLITKAWERDRTWFEERILSKLDNNTWAFFPPSWIPYAELMRLDRPTGFYAFYWHYAIGLAFCSMHFIVASSYLNAHLPCSSPSRPSG</sequence>
<dbReference type="EMBL" id="JYKN01003468">
    <property type="protein sequence ID" value="KKK12428.1"/>
    <property type="molecule type" value="Genomic_DNA"/>
</dbReference>
<dbReference type="VEuPathDB" id="FungiDB:P175DRAFT_0523693"/>
<evidence type="ECO:0000256" key="5">
    <source>
        <dbReference type="ARBA" id="ARBA00022840"/>
    </source>
</evidence>
<dbReference type="Gene3D" id="3.90.1200.10">
    <property type="match status" value="1"/>
</dbReference>
<evidence type="ECO:0000256" key="6">
    <source>
        <dbReference type="SAM" id="Phobius"/>
    </source>
</evidence>
<dbReference type="Gene3D" id="3.30.200.20">
    <property type="entry name" value="Phosphorylase Kinase, domain 1"/>
    <property type="match status" value="1"/>
</dbReference>
<feature type="transmembrane region" description="Helical" evidence="6">
    <location>
        <begin position="407"/>
        <end position="430"/>
    </location>
</feature>
<comment type="similarity">
    <text evidence="1">Belongs to the methylthioribose kinase family.</text>
</comment>
<keyword evidence="4" id="KW-0418">Kinase</keyword>
<keyword evidence="6" id="KW-0472">Membrane</keyword>